<sequence>MELRLDILLIVLGTGIVTLLPRVIPLLFLSKIELPKWFLSWLSFVPVTVMTALLGQELLFEENNFSPLSNSHELLGIIPTFLVVLLTKSLLGAVVAGMIIISLLRYFL</sequence>
<feature type="transmembrane region" description="Helical" evidence="1">
    <location>
        <begin position="6"/>
        <end position="30"/>
    </location>
</feature>
<keyword evidence="3" id="KW-1185">Reference proteome</keyword>
<protein>
    <submittedName>
        <fullName evidence="2">AzlD domain-containing protein</fullName>
    </submittedName>
</protein>
<dbReference type="RefSeq" id="WP_167873276.1">
    <property type="nucleotide sequence ID" value="NZ_CP048852.1"/>
</dbReference>
<gene>
    <name evidence="2" type="ORF">G4P54_16620</name>
</gene>
<proteinExistence type="predicted"/>
<dbReference type="AlphaFoldDB" id="A0A6H0WM52"/>
<evidence type="ECO:0000313" key="3">
    <source>
        <dbReference type="Proteomes" id="UP000501914"/>
    </source>
</evidence>
<dbReference type="EMBL" id="CP048852">
    <property type="protein sequence ID" value="QIW81288.1"/>
    <property type="molecule type" value="Genomic_DNA"/>
</dbReference>
<reference evidence="2 3" key="1">
    <citation type="submission" date="2020-02" db="EMBL/GenBank/DDBJ databases">
        <title>Genome sequencing, annotation and comparative genomic analysis of Bacillus tequilensis EA-CB0015, an effective biological control agent against Pseudocercospora fijiensis in banana plants.</title>
        <authorList>
            <person name="Cuellar-Gaviria T.Z."/>
            <person name="Ju K.-S."/>
            <person name="Villegas-Escobar V."/>
        </authorList>
    </citation>
    <scope>NUCLEOTIDE SEQUENCE [LARGE SCALE GENOMIC DNA]</scope>
    <source>
        <strain evidence="2 3">EA-CB0015</strain>
    </source>
</reference>
<keyword evidence="1" id="KW-0812">Transmembrane</keyword>
<keyword evidence="1" id="KW-1133">Transmembrane helix</keyword>
<name>A0A6H0WM52_9BACI</name>
<dbReference type="KEGG" id="bteq:G4P54_16620"/>
<dbReference type="Proteomes" id="UP000501914">
    <property type="component" value="Chromosome"/>
</dbReference>
<evidence type="ECO:0000313" key="2">
    <source>
        <dbReference type="EMBL" id="QIW81288.1"/>
    </source>
</evidence>
<evidence type="ECO:0000256" key="1">
    <source>
        <dbReference type="SAM" id="Phobius"/>
    </source>
</evidence>
<accession>A0A6H0WM52</accession>
<dbReference type="InterPro" id="IPR008407">
    <property type="entry name" value="Brnchd-chn_aa_trnsp_AzlD"/>
</dbReference>
<keyword evidence="1" id="KW-0472">Membrane</keyword>
<dbReference type="Pfam" id="PF05437">
    <property type="entry name" value="AzlD"/>
    <property type="match status" value="1"/>
</dbReference>
<organism evidence="2 3">
    <name type="scientific">Bacillus tequilensis</name>
    <dbReference type="NCBI Taxonomy" id="227866"/>
    <lineage>
        <taxon>Bacteria</taxon>
        <taxon>Bacillati</taxon>
        <taxon>Bacillota</taxon>
        <taxon>Bacilli</taxon>
        <taxon>Bacillales</taxon>
        <taxon>Bacillaceae</taxon>
        <taxon>Bacillus</taxon>
    </lineage>
</organism>
<feature type="transmembrane region" description="Helical" evidence="1">
    <location>
        <begin position="74"/>
        <end position="104"/>
    </location>
</feature>